<dbReference type="Proteomes" id="UP000288024">
    <property type="component" value="Unassembled WGS sequence"/>
</dbReference>
<dbReference type="GO" id="GO:0006351">
    <property type="term" value="P:DNA-templated transcription"/>
    <property type="evidence" value="ECO:0007669"/>
    <property type="project" value="UniProtKB-UniRule"/>
</dbReference>
<evidence type="ECO:0000256" key="4">
    <source>
        <dbReference type="ARBA" id="ARBA00023163"/>
    </source>
</evidence>
<name>A0A437KG24_9BACI</name>
<reference evidence="6 7" key="1">
    <citation type="submission" date="2019-01" db="EMBL/GenBank/DDBJ databases">
        <title>Bacillus sp. M5HDSG1-1, whole genome shotgun sequence.</title>
        <authorList>
            <person name="Tuo L."/>
        </authorList>
    </citation>
    <scope>NUCLEOTIDE SEQUENCE [LARGE SCALE GENOMIC DNA]</scope>
    <source>
        <strain evidence="6 7">M5HDSG1-1</strain>
    </source>
</reference>
<dbReference type="InterPro" id="IPR009907">
    <property type="entry name" value="RpoY"/>
</dbReference>
<accession>A0A437KG24</accession>
<gene>
    <name evidence="5" type="primary">rpoY</name>
    <name evidence="6" type="ORF">EM808_01785</name>
</gene>
<dbReference type="NCBIfam" id="NF010188">
    <property type="entry name" value="PRK13667.1"/>
    <property type="match status" value="1"/>
</dbReference>
<evidence type="ECO:0000313" key="6">
    <source>
        <dbReference type="EMBL" id="RVT67236.1"/>
    </source>
</evidence>
<dbReference type="GO" id="GO:0000428">
    <property type="term" value="C:DNA-directed RNA polymerase complex"/>
    <property type="evidence" value="ECO:0007669"/>
    <property type="project" value="UniProtKB-KW"/>
</dbReference>
<comment type="function">
    <text evidence="5">A non-essential component of RNA polymerase (RNAP).</text>
</comment>
<dbReference type="EC" id="2.7.7.6" evidence="5"/>
<keyword evidence="1 5" id="KW-0240">DNA-directed RNA polymerase</keyword>
<evidence type="ECO:0000256" key="3">
    <source>
        <dbReference type="ARBA" id="ARBA00022695"/>
    </source>
</evidence>
<evidence type="ECO:0000256" key="2">
    <source>
        <dbReference type="ARBA" id="ARBA00022679"/>
    </source>
</evidence>
<dbReference type="RefSeq" id="WP_127734944.1">
    <property type="nucleotide sequence ID" value="NZ_CAJCKN010000033.1"/>
</dbReference>
<evidence type="ECO:0000256" key="1">
    <source>
        <dbReference type="ARBA" id="ARBA00022478"/>
    </source>
</evidence>
<dbReference type="Pfam" id="PF07288">
    <property type="entry name" value="RpoY"/>
    <property type="match status" value="1"/>
</dbReference>
<dbReference type="GeneID" id="87615385"/>
<protein>
    <recommendedName>
        <fullName evidence="5">DNA-directed RNA polymerase subunit epsilon</fullName>
        <shortName evidence="5">RNAP epsilon subunit</shortName>
        <ecNumber evidence="5">2.7.7.6</ecNumber>
    </recommendedName>
    <alternativeName>
        <fullName evidence="5">RNA polymerase epsilon subunit</fullName>
    </alternativeName>
    <alternativeName>
        <fullName evidence="5">Transcriptase subunit epsilon</fullName>
    </alternativeName>
</protein>
<keyword evidence="7" id="KW-1185">Reference proteome</keyword>
<comment type="similarity">
    <text evidence="5">Belongs to the RNA polymerase subunit epsilon family.</text>
</comment>
<organism evidence="6 7">
    <name type="scientific">Niallia taxi</name>
    <dbReference type="NCBI Taxonomy" id="2499688"/>
    <lineage>
        <taxon>Bacteria</taxon>
        <taxon>Bacillati</taxon>
        <taxon>Bacillota</taxon>
        <taxon>Bacilli</taxon>
        <taxon>Bacillales</taxon>
        <taxon>Bacillaceae</taxon>
        <taxon>Niallia</taxon>
    </lineage>
</organism>
<dbReference type="EMBL" id="RZTZ01000001">
    <property type="protein sequence ID" value="RVT67236.1"/>
    <property type="molecule type" value="Genomic_DNA"/>
</dbReference>
<dbReference type="HAMAP" id="MF_01553">
    <property type="entry name" value="RNApol_bact_RpoY"/>
    <property type="match status" value="1"/>
</dbReference>
<dbReference type="AlphaFoldDB" id="A0A437KG24"/>
<evidence type="ECO:0000256" key="5">
    <source>
        <dbReference type="HAMAP-Rule" id="MF_01553"/>
    </source>
</evidence>
<sequence>MVYKVYYQELKTEVPVREKTKTIYVEGVSERDVRTKLGEKPYNIEFVCPVDGAFLDYEKQNEDFRVLEIE</sequence>
<dbReference type="Gene3D" id="3.10.20.730">
    <property type="entry name" value="RNAP, epsilon subunit-like"/>
    <property type="match status" value="1"/>
</dbReference>
<keyword evidence="3 5" id="KW-0548">Nucleotidyltransferase</keyword>
<keyword evidence="4 5" id="KW-0804">Transcription</keyword>
<comment type="catalytic activity">
    <reaction evidence="5">
        <text>RNA(n) + a ribonucleoside 5'-triphosphate = RNA(n+1) + diphosphate</text>
        <dbReference type="Rhea" id="RHEA:21248"/>
        <dbReference type="Rhea" id="RHEA-COMP:14527"/>
        <dbReference type="Rhea" id="RHEA-COMP:17342"/>
        <dbReference type="ChEBI" id="CHEBI:33019"/>
        <dbReference type="ChEBI" id="CHEBI:61557"/>
        <dbReference type="ChEBI" id="CHEBI:140395"/>
        <dbReference type="EC" id="2.7.7.6"/>
    </reaction>
</comment>
<dbReference type="GO" id="GO:0003677">
    <property type="term" value="F:DNA binding"/>
    <property type="evidence" value="ECO:0007669"/>
    <property type="project" value="UniProtKB-UniRule"/>
</dbReference>
<dbReference type="GO" id="GO:0003899">
    <property type="term" value="F:DNA-directed RNA polymerase activity"/>
    <property type="evidence" value="ECO:0007669"/>
    <property type="project" value="UniProtKB-UniRule"/>
</dbReference>
<comment type="caution">
    <text evidence="6">The sequence shown here is derived from an EMBL/GenBank/DDBJ whole genome shotgun (WGS) entry which is preliminary data.</text>
</comment>
<proteinExistence type="inferred from homology"/>
<evidence type="ECO:0000313" key="7">
    <source>
        <dbReference type="Proteomes" id="UP000288024"/>
    </source>
</evidence>
<comment type="subunit">
    <text evidence="5">RNAP is composed of a core of 2 alpha, a beta and a beta' subunit. The core is associated with a delta subunit, and at least one of epsilon or omega. When a sigma factor is associated with the core the holoenzyme is formed, which can initiate transcription.</text>
</comment>
<keyword evidence="2 5" id="KW-0808">Transferase</keyword>